<dbReference type="PANTHER" id="PTHR33744">
    <property type="entry name" value="CARBOHYDRATE DIACID REGULATOR"/>
    <property type="match status" value="1"/>
</dbReference>
<proteinExistence type="inferred from homology"/>
<dbReference type="Gene3D" id="1.10.10.2840">
    <property type="entry name" value="PucR C-terminal helix-turn-helix domain"/>
    <property type="match status" value="1"/>
</dbReference>
<dbReference type="PATRIC" id="fig|1246626.3.peg.1063"/>
<evidence type="ECO:0000259" key="2">
    <source>
        <dbReference type="Pfam" id="PF13556"/>
    </source>
</evidence>
<dbReference type="RefSeq" id="WP_038478015.1">
    <property type="nucleotide sequence ID" value="NZ_CP003923.1"/>
</dbReference>
<protein>
    <recommendedName>
        <fullName evidence="6">PucR family transcriptional regulator</fullName>
    </recommendedName>
</protein>
<gene>
    <name evidence="4" type="ORF">BleG1_1059</name>
</gene>
<sequence>MFDDLQQQFNRSFDSLEDFADLISDYLQCPVTIEDANHYLLAYSSHDDETDQARVSTIIGRRVPERVINRFWKDGVIPKLNYSDEPLIISTIDEIGLGNRVAISIRKNEEVLGYIWVVDVRGILNKENLALLKMAARKARNQLLQFNLQRKKKERNEQELLWQMITGEIANYTRMKEQLLRIGHQQDQSIAILIFSIKDLSKDLMKQLTYLTNTTQKMKILIHTFDEDQLILLVAPKDKRTFVEETEQFLHSFLKQVNDRFDQDFQAIGCGYPKEDLRTINESYNEATAVLRLKQLFPRELKSAYFYHELGAFRYIDLLKRTPELQKLATNPALEKLATYDRENQTNLMETLETVLDYEDQLTKAAKKLHCHVNTLNYRLKRIKDITMIDIKNPVQKIGLYFDIKLVRKKH</sequence>
<evidence type="ECO:0000256" key="1">
    <source>
        <dbReference type="ARBA" id="ARBA00006754"/>
    </source>
</evidence>
<dbReference type="PANTHER" id="PTHR33744:SF1">
    <property type="entry name" value="DNA-BINDING TRANSCRIPTIONAL ACTIVATOR ADER"/>
    <property type="match status" value="1"/>
</dbReference>
<organism evidence="4 5">
    <name type="scientific">Shouchella lehensis G1</name>
    <dbReference type="NCBI Taxonomy" id="1246626"/>
    <lineage>
        <taxon>Bacteria</taxon>
        <taxon>Bacillati</taxon>
        <taxon>Bacillota</taxon>
        <taxon>Bacilli</taxon>
        <taxon>Bacillales</taxon>
        <taxon>Bacillaceae</taxon>
        <taxon>Shouchella</taxon>
    </lineage>
</organism>
<accession>A0A060LU72</accession>
<dbReference type="eggNOG" id="COG2508">
    <property type="taxonomic scope" value="Bacteria"/>
</dbReference>
<evidence type="ECO:0008006" key="6">
    <source>
        <dbReference type="Google" id="ProtNLM"/>
    </source>
</evidence>
<dbReference type="InterPro" id="IPR051448">
    <property type="entry name" value="CdaR-like_regulators"/>
</dbReference>
<comment type="similarity">
    <text evidence="1">Belongs to the CdaR family.</text>
</comment>
<keyword evidence="5" id="KW-1185">Reference proteome</keyword>
<dbReference type="HOGENOM" id="CLU_017436_7_2_9"/>
<dbReference type="Proteomes" id="UP000027142">
    <property type="component" value="Chromosome"/>
</dbReference>
<reference evidence="4 5" key="1">
    <citation type="journal article" date="2014" name="Gene">
        <title>A comparative genomic analysis of the alkalitolerant soil bacterium Bacillus lehensis G1.</title>
        <authorList>
            <person name="Noor Y.M."/>
            <person name="Samsulrizal N.H."/>
            <person name="Jema'on N.A."/>
            <person name="Low K.O."/>
            <person name="Ramli A.N."/>
            <person name="Alias N.I."/>
            <person name="Damis S.I."/>
            <person name="Fuzi S.F."/>
            <person name="Isa M.N."/>
            <person name="Murad A.M."/>
            <person name="Raih M.F."/>
            <person name="Bakar F.D."/>
            <person name="Najimudin N."/>
            <person name="Mahadi N.M."/>
            <person name="Illias R.M."/>
        </authorList>
    </citation>
    <scope>NUCLEOTIDE SEQUENCE [LARGE SCALE GENOMIC DNA]</scope>
    <source>
        <strain evidence="4 5">G1</strain>
    </source>
</reference>
<dbReference type="STRING" id="1246626.BleG1_1059"/>
<dbReference type="KEGG" id="ble:BleG1_1059"/>
<evidence type="ECO:0000313" key="4">
    <source>
        <dbReference type="EMBL" id="AIC93662.1"/>
    </source>
</evidence>
<name>A0A060LU72_9BACI</name>
<dbReference type="InterPro" id="IPR041522">
    <property type="entry name" value="CdaR_GGDEF"/>
</dbReference>
<dbReference type="EMBL" id="CP003923">
    <property type="protein sequence ID" value="AIC93662.1"/>
    <property type="molecule type" value="Genomic_DNA"/>
</dbReference>
<dbReference type="Pfam" id="PF17853">
    <property type="entry name" value="GGDEF_2"/>
    <property type="match status" value="1"/>
</dbReference>
<dbReference type="AlphaFoldDB" id="A0A060LU72"/>
<dbReference type="InterPro" id="IPR025736">
    <property type="entry name" value="PucR_C-HTH_dom"/>
</dbReference>
<dbReference type="OrthoDB" id="9792148at2"/>
<feature type="domain" description="CdaR GGDEF-like" evidence="3">
    <location>
        <begin position="174"/>
        <end position="293"/>
    </location>
</feature>
<dbReference type="Pfam" id="PF13556">
    <property type="entry name" value="HTH_30"/>
    <property type="match status" value="1"/>
</dbReference>
<evidence type="ECO:0000259" key="3">
    <source>
        <dbReference type="Pfam" id="PF17853"/>
    </source>
</evidence>
<feature type="domain" description="PucR C-terminal helix-turn-helix" evidence="2">
    <location>
        <begin position="348"/>
        <end position="405"/>
    </location>
</feature>
<dbReference type="InterPro" id="IPR042070">
    <property type="entry name" value="PucR_C-HTH_sf"/>
</dbReference>
<evidence type="ECO:0000313" key="5">
    <source>
        <dbReference type="Proteomes" id="UP000027142"/>
    </source>
</evidence>